<feature type="region of interest" description="Disordered" evidence="3">
    <location>
        <begin position="1389"/>
        <end position="1507"/>
    </location>
</feature>
<feature type="region of interest" description="Disordered" evidence="3">
    <location>
        <begin position="665"/>
        <end position="688"/>
    </location>
</feature>
<feature type="region of interest" description="Disordered" evidence="3">
    <location>
        <begin position="1662"/>
        <end position="1696"/>
    </location>
</feature>
<evidence type="ECO:0000259" key="4">
    <source>
        <dbReference type="PROSITE" id="PS50191"/>
    </source>
</evidence>
<feature type="compositionally biased region" description="Polar residues" evidence="3">
    <location>
        <begin position="1424"/>
        <end position="1441"/>
    </location>
</feature>
<feature type="region of interest" description="Disordered" evidence="3">
    <location>
        <begin position="527"/>
        <end position="591"/>
    </location>
</feature>
<dbReference type="SMART" id="SM00516">
    <property type="entry name" value="SEC14"/>
    <property type="match status" value="1"/>
</dbReference>
<feature type="region of interest" description="Disordered" evidence="3">
    <location>
        <begin position="868"/>
        <end position="908"/>
    </location>
</feature>
<feature type="compositionally biased region" description="Basic and acidic residues" evidence="3">
    <location>
        <begin position="1291"/>
        <end position="1300"/>
    </location>
</feature>
<evidence type="ECO:0000256" key="3">
    <source>
        <dbReference type="SAM" id="MobiDB-lite"/>
    </source>
</evidence>
<dbReference type="GO" id="GO:0005737">
    <property type="term" value="C:cytoplasm"/>
    <property type="evidence" value="ECO:0007669"/>
    <property type="project" value="UniProtKB-SubCell"/>
</dbReference>
<feature type="compositionally biased region" description="Polar residues" evidence="3">
    <location>
        <begin position="1677"/>
        <end position="1688"/>
    </location>
</feature>
<feature type="compositionally biased region" description="Basic and acidic residues" evidence="3">
    <location>
        <begin position="665"/>
        <end position="680"/>
    </location>
</feature>
<evidence type="ECO:0000313" key="5">
    <source>
        <dbReference type="EMBL" id="KAG7489447.1"/>
    </source>
</evidence>
<evidence type="ECO:0000256" key="1">
    <source>
        <dbReference type="ARBA" id="ARBA00004496"/>
    </source>
</evidence>
<dbReference type="Pfam" id="PF12496">
    <property type="entry name" value="BNIP2"/>
    <property type="match status" value="1"/>
</dbReference>
<feature type="compositionally biased region" description="Acidic residues" evidence="3">
    <location>
        <begin position="1812"/>
        <end position="1829"/>
    </location>
</feature>
<feature type="region of interest" description="Disordered" evidence="3">
    <location>
        <begin position="1249"/>
        <end position="1268"/>
    </location>
</feature>
<dbReference type="InterPro" id="IPR001251">
    <property type="entry name" value="CRAL-TRIO_dom"/>
</dbReference>
<feature type="region of interest" description="Disordered" evidence="3">
    <location>
        <begin position="1287"/>
        <end position="1375"/>
    </location>
</feature>
<comment type="caution">
    <text evidence="5">The sequence shown here is derived from an EMBL/GenBank/DDBJ whole genome shotgun (WGS) entry which is preliminary data.</text>
</comment>
<feature type="compositionally biased region" description="Basic and acidic residues" evidence="3">
    <location>
        <begin position="1249"/>
        <end position="1259"/>
    </location>
</feature>
<feature type="region of interest" description="Disordered" evidence="3">
    <location>
        <begin position="359"/>
        <end position="385"/>
    </location>
</feature>
<feature type="region of interest" description="Disordered" evidence="3">
    <location>
        <begin position="1081"/>
        <end position="1138"/>
    </location>
</feature>
<feature type="compositionally biased region" description="Polar residues" evidence="3">
    <location>
        <begin position="1120"/>
        <end position="1138"/>
    </location>
</feature>
<feature type="compositionally biased region" description="Polar residues" evidence="3">
    <location>
        <begin position="1301"/>
        <end position="1320"/>
    </location>
</feature>
<name>A0AAV6QHD0_SOLSE</name>
<evidence type="ECO:0000313" key="6">
    <source>
        <dbReference type="Proteomes" id="UP000693946"/>
    </source>
</evidence>
<feature type="region of interest" description="Disordered" evidence="3">
    <location>
        <begin position="479"/>
        <end position="499"/>
    </location>
</feature>
<keyword evidence="6" id="KW-1185">Reference proteome</keyword>
<dbReference type="InterPro" id="IPR022181">
    <property type="entry name" value="Bcl2-/adenovirus-E1B"/>
</dbReference>
<proteinExistence type="predicted"/>
<evidence type="ECO:0000256" key="2">
    <source>
        <dbReference type="ARBA" id="ARBA00022490"/>
    </source>
</evidence>
<feature type="compositionally biased region" description="Acidic residues" evidence="3">
    <location>
        <begin position="1474"/>
        <end position="1489"/>
    </location>
</feature>
<dbReference type="Pfam" id="PF13716">
    <property type="entry name" value="CRAL_TRIO_2"/>
    <property type="match status" value="1"/>
</dbReference>
<comment type="subcellular location">
    <subcellularLocation>
        <location evidence="1">Cytoplasm</location>
    </subcellularLocation>
</comment>
<dbReference type="PANTHER" id="PTHR12112">
    <property type="entry name" value="BNIP - RELATED"/>
    <property type="match status" value="1"/>
</dbReference>
<dbReference type="PROSITE" id="PS50191">
    <property type="entry name" value="CRAL_TRIO"/>
    <property type="match status" value="1"/>
</dbReference>
<feature type="compositionally biased region" description="Polar residues" evidence="3">
    <location>
        <begin position="1497"/>
        <end position="1507"/>
    </location>
</feature>
<organism evidence="5 6">
    <name type="scientific">Solea senegalensis</name>
    <name type="common">Senegalese sole</name>
    <dbReference type="NCBI Taxonomy" id="28829"/>
    <lineage>
        <taxon>Eukaryota</taxon>
        <taxon>Metazoa</taxon>
        <taxon>Chordata</taxon>
        <taxon>Craniata</taxon>
        <taxon>Vertebrata</taxon>
        <taxon>Euteleostomi</taxon>
        <taxon>Actinopterygii</taxon>
        <taxon>Neopterygii</taxon>
        <taxon>Teleostei</taxon>
        <taxon>Neoteleostei</taxon>
        <taxon>Acanthomorphata</taxon>
        <taxon>Carangaria</taxon>
        <taxon>Pleuronectiformes</taxon>
        <taxon>Pleuronectoidei</taxon>
        <taxon>Soleidae</taxon>
        <taxon>Solea</taxon>
    </lineage>
</organism>
<feature type="domain" description="CRAL-TRIO" evidence="4">
    <location>
        <begin position="1894"/>
        <end position="2054"/>
    </location>
</feature>
<protein>
    <recommendedName>
        <fullName evidence="4">CRAL-TRIO domain-containing protein</fullName>
    </recommendedName>
</protein>
<feature type="compositionally biased region" description="Basic and acidic residues" evidence="3">
    <location>
        <begin position="898"/>
        <end position="908"/>
    </location>
</feature>
<dbReference type="Proteomes" id="UP000693946">
    <property type="component" value="Linkage Group LG5"/>
</dbReference>
<dbReference type="EMBL" id="JAGKHQ010000017">
    <property type="protein sequence ID" value="KAG7489447.1"/>
    <property type="molecule type" value="Genomic_DNA"/>
</dbReference>
<feature type="compositionally biased region" description="Basic and acidic residues" evidence="3">
    <location>
        <begin position="1089"/>
        <end position="1103"/>
    </location>
</feature>
<accession>A0AAV6QHD0</accession>
<feature type="compositionally biased region" description="Low complexity" evidence="3">
    <location>
        <begin position="537"/>
        <end position="546"/>
    </location>
</feature>
<gene>
    <name evidence="5" type="ORF">JOB18_012537</name>
</gene>
<sequence length="2068" mass="228967">MEEYLRRVQIRLGVEASEDAIHAVLGGPKPDIDTVAATLCLALHLSQKETSGGLCLPVLCGQRADTVLPEETVKYLQTVKISESLLLWRDDVDLLMLHHTGKLSLTLLRDGLLESSENHALESSILRVVHHNGQQDTGDDGASFAVKTVAREIRQEAAEHIRPTLGKTLGEAVRLQSEALRIKHGQQSPQLEELRRSLELLSDVTAGQPDEAKLQHLEQLLTMELKEFTDGEMTIALSSVTAENEDWHVYVEGMKSVSQGRGLDGLVLLLSISDTLQHPYQQVAVYSNNTEILNQICCELEESSSWSLSGELVARENLQVYHIPFNTSPSSDALHLLQEEIQGLLKDFVDRRGSVLACHPSSRTSSTEGVAGSVEFSQGSSGINDMDNSDIDRAEEGSADAVAIARVMTDGEEDTGGVGISGAVELVSPDSGMITIRSSRSSKESSVFLSDDSPLGEVTAGGSSAAVPGGLFLRNPSPLGLLSLSPPVPPERRKQRSTRKWNDNFDLFSFDPLHSSDHSLPEVGELANDEVKGSRGETSAESSNLSELEELSLLDFSDPNSLDRLESGNSSTDHFGQTHKKEMTDTVVPPTPVNSLVEDVAERIDGLQHKDSVSSSLSETWDELGFDTQGNVSLIDNKASNRTKDESLQNMEEDIGGKDFIGQQTERETQEEMLKTEHAQKRQKRLEPQLSLVTEQHDSHGNWIPDTEIKNQWNSITLADLQLTPPEEEGTGKSKLGIMGAKEKTQLVSRKKAILNTLTPDSSKEEDEGLQGKKEKQMELLDFWTYSAQKGFLKSDSGTTTSYPESLDMWNMTIRDDSLSPITTPDNLSENSGSFCGVNHSVVGGTSVESPPGFSDGGMQMWNTTIQEDSSSTVTSPEGPENGKDLSRIGSLDANDSPDTRASKQLEEEKAIEEGRFESKVICPKQEEVEWAGHEHNVKIVIETADGSKHSEESEEDDLQTVDNQLSFRQNLTSEHSETETSSHQGTYMWELPAPVMVTSTSEYDNIGAGGWSQASSPETYASQAPDVEGLSSPFIAVTKSVQIDERHDQHHMNANAGKVFLDEEESLNQVFLFEGTSELGQMTRSRRSSTESEYDNKSKQESVEAEQSSSSPFVMVDFSSDTPTANYQSSPGEAAETQVQADQLLYSSHVNWDSSESPSSSHTPLITLALSEDETQQEPNKEHNIKVENNITEAMSLNTSFDGRRDTLKCSPDNLQPGSRDEVRSNSDGDSSSGLEMDYIVVSGAVKEAEREWHDRPKQGKKQTKRNTMETFSMLFYAATALQSQVQGAQREHQEDTEQSRQNQIRRSSDSPISTTTEHQMVPEIISPSQSKNTSEAFHSRPTGNSQTQVEEGHEDKSSVAGRSISPSLRYPSDNFLKTREEVYVHSQISMEDSDEGGQSPSAPPPCPPSLEKLQDWGGQLMRQDTPQVASETQSPVLTDSSASHSSSLPGTPVSESGISTERGLGLPFSGDLMEEENDEDEQEEEADTEHVAPTKWTQEGQSGSSDLLSFTEELYQPPLDLNQDRFQQDTVDYYDRQPIRSVDHDKWLTDQQSGSHSASQDRYSLVSRHQDVSSHTPNETAAYQWMETHHVTQGQTQYGYNYHHIDQRTENQSMHSACVAVKSGSQRNTTDVYAEFTTDATAVQHESQQAEGYYEAGVSAEYSSDNPDSKFQYGAESQSRENSSAMYASPCSPYQADDQRQYETVHGDYQHDSQTLYQSAVQTEREDHARYVPEGYVHFTLSRNTQQRDTGAEMMMKRASSEEAAEEPDNREDPPSSADVSGSSNHRRKLVAPQMDVSLDRSEGSLLSEDALDTEDDALDTGDDLDINVDELDTSDEADSLELNPHGDSAEYNLGIGATSGDVMSGHGSAEQSRDRRLWRSVVIGEHEHRIDMRSIEPYKRVISHGGYYAEQNAIIVFAACFLPDSDCENYNYVMENLFLYVISTLELMVAEDYMIVYLNGATPRRRMPGFTWMKKCYQMIDRRLKKNLKMFIIVHPSWFIRTLLGLTRPFISSKFSSKIKYVHSLQELGQIIPMEYVHIPPSIVKLDSDLQDTASKADKRGNSAI</sequence>
<dbReference type="FunFam" id="3.40.525.10:FF:000001">
    <property type="entry name" value="BCL2/adenovirus E1B protein-interacting protein 2"/>
    <property type="match status" value="1"/>
</dbReference>
<feature type="region of interest" description="Disordered" evidence="3">
    <location>
        <begin position="1744"/>
        <end position="1829"/>
    </location>
</feature>
<keyword evidence="2" id="KW-0963">Cytoplasm</keyword>
<dbReference type="CDD" id="cd00170">
    <property type="entry name" value="SEC14"/>
    <property type="match status" value="1"/>
</dbReference>
<reference evidence="5 6" key="1">
    <citation type="journal article" date="2021" name="Sci. Rep.">
        <title>Chromosome anchoring in Senegalese sole (Solea senegalensis) reveals sex-associated markers and genome rearrangements in flatfish.</title>
        <authorList>
            <person name="Guerrero-Cozar I."/>
            <person name="Gomez-Garrido J."/>
            <person name="Berbel C."/>
            <person name="Martinez-Blanch J.F."/>
            <person name="Alioto T."/>
            <person name="Claros M.G."/>
            <person name="Gagnaire P.A."/>
            <person name="Manchado M."/>
        </authorList>
    </citation>
    <scope>NUCLEOTIDE SEQUENCE [LARGE SCALE GENOMIC DNA]</scope>
    <source>
        <strain evidence="5">Sse05_10M</strain>
    </source>
</reference>
<feature type="region of interest" description="Disordered" evidence="3">
    <location>
        <begin position="1203"/>
        <end position="1237"/>
    </location>
</feature>
<dbReference type="PANTHER" id="PTHR12112:SF9">
    <property type="entry name" value="CAYTAXIN"/>
    <property type="match status" value="1"/>
</dbReference>
<feature type="compositionally biased region" description="Polar residues" evidence="3">
    <location>
        <begin position="1328"/>
        <end position="1351"/>
    </location>
</feature>